<name>A0A5B7EKZ9_PORTR</name>
<dbReference type="EMBL" id="VSRR010002986">
    <property type="protein sequence ID" value="MPC34115.1"/>
    <property type="molecule type" value="Genomic_DNA"/>
</dbReference>
<sequence length="61" mass="6651">MYRSVDKLVVCNTGDEVYQAAGELSVKFEMSRTQGTKSEARYSTVGVPTQGLDCLFTATLP</sequence>
<dbReference type="Proteomes" id="UP000324222">
    <property type="component" value="Unassembled WGS sequence"/>
</dbReference>
<proteinExistence type="predicted"/>
<gene>
    <name evidence="1" type="ORF">E2C01_027494</name>
</gene>
<accession>A0A5B7EKZ9</accession>
<organism evidence="1 2">
    <name type="scientific">Portunus trituberculatus</name>
    <name type="common">Swimming crab</name>
    <name type="synonym">Neptunus trituberculatus</name>
    <dbReference type="NCBI Taxonomy" id="210409"/>
    <lineage>
        <taxon>Eukaryota</taxon>
        <taxon>Metazoa</taxon>
        <taxon>Ecdysozoa</taxon>
        <taxon>Arthropoda</taxon>
        <taxon>Crustacea</taxon>
        <taxon>Multicrustacea</taxon>
        <taxon>Malacostraca</taxon>
        <taxon>Eumalacostraca</taxon>
        <taxon>Eucarida</taxon>
        <taxon>Decapoda</taxon>
        <taxon>Pleocyemata</taxon>
        <taxon>Brachyura</taxon>
        <taxon>Eubrachyura</taxon>
        <taxon>Portunoidea</taxon>
        <taxon>Portunidae</taxon>
        <taxon>Portuninae</taxon>
        <taxon>Portunus</taxon>
    </lineage>
</organism>
<keyword evidence="2" id="KW-1185">Reference proteome</keyword>
<protein>
    <submittedName>
        <fullName evidence="1">Uncharacterized protein</fullName>
    </submittedName>
</protein>
<evidence type="ECO:0000313" key="1">
    <source>
        <dbReference type="EMBL" id="MPC34115.1"/>
    </source>
</evidence>
<dbReference type="AlphaFoldDB" id="A0A5B7EKZ9"/>
<reference evidence="1 2" key="1">
    <citation type="submission" date="2019-05" db="EMBL/GenBank/DDBJ databases">
        <title>Another draft genome of Portunus trituberculatus and its Hox gene families provides insights of decapod evolution.</title>
        <authorList>
            <person name="Jeong J.-H."/>
            <person name="Song I."/>
            <person name="Kim S."/>
            <person name="Choi T."/>
            <person name="Kim D."/>
            <person name="Ryu S."/>
            <person name="Kim W."/>
        </authorList>
    </citation>
    <scope>NUCLEOTIDE SEQUENCE [LARGE SCALE GENOMIC DNA]</scope>
    <source>
        <tissue evidence="1">Muscle</tissue>
    </source>
</reference>
<evidence type="ECO:0000313" key="2">
    <source>
        <dbReference type="Proteomes" id="UP000324222"/>
    </source>
</evidence>
<comment type="caution">
    <text evidence="1">The sequence shown here is derived from an EMBL/GenBank/DDBJ whole genome shotgun (WGS) entry which is preliminary data.</text>
</comment>